<sequence>MLQNKDEGLAGQISVPRPTERVIVREIVELATRCKDCGCSDHKPDGGSMKMPTKDPNIWAMIAAYIQANLNAIHSFMMAFFIAIFRICYIGKERKKTRVIVESILCGLIAVASESVLEYLAMPSKLSVAIGAIVALLGIDKVRAMALRYSIQAKGRNNG</sequence>
<dbReference type="Pfam" id="PF05106">
    <property type="entry name" value="Phage_holin_3_1"/>
    <property type="match status" value="1"/>
</dbReference>
<accession>A0A448MQ52</accession>
<reference evidence="2 3" key="1">
    <citation type="submission" date="2018-12" db="EMBL/GenBank/DDBJ databases">
        <authorList>
            <consortium name="Pathogen Informatics"/>
        </authorList>
    </citation>
    <scope>NUCLEOTIDE SEQUENCE [LARGE SCALE GENOMIC DNA]</scope>
    <source>
        <strain evidence="2 3">NCTC8284</strain>
    </source>
</reference>
<evidence type="ECO:0000313" key="2">
    <source>
        <dbReference type="EMBL" id="VEH67267.1"/>
    </source>
</evidence>
<dbReference type="InterPro" id="IPR006481">
    <property type="entry name" value="Phage_lambda_GpS_holin"/>
</dbReference>
<evidence type="ECO:0000313" key="3">
    <source>
        <dbReference type="Proteomes" id="UP000278733"/>
    </source>
</evidence>
<name>A0A448MQ52_9PAST</name>
<dbReference type="Proteomes" id="UP000278733">
    <property type="component" value="Chromosome"/>
</dbReference>
<feature type="transmembrane region" description="Helical" evidence="1">
    <location>
        <begin position="58"/>
        <end position="85"/>
    </location>
</feature>
<dbReference type="KEGG" id="rpne:NCTC8284_02453"/>
<organism evidence="2 3">
    <name type="scientific">Rodentibacter pneumotropicus</name>
    <dbReference type="NCBI Taxonomy" id="758"/>
    <lineage>
        <taxon>Bacteria</taxon>
        <taxon>Pseudomonadati</taxon>
        <taxon>Pseudomonadota</taxon>
        <taxon>Gammaproteobacteria</taxon>
        <taxon>Pasteurellales</taxon>
        <taxon>Pasteurellaceae</taxon>
        <taxon>Rodentibacter</taxon>
    </lineage>
</organism>
<proteinExistence type="predicted"/>
<gene>
    <name evidence="2" type="ORF">NCTC8284_02453</name>
</gene>
<protein>
    <submittedName>
        <fullName evidence="2">Phage holin, lambda family</fullName>
    </submittedName>
</protein>
<keyword evidence="1" id="KW-0812">Transmembrane</keyword>
<dbReference type="AlphaFoldDB" id="A0A448MQ52"/>
<keyword evidence="1" id="KW-1133">Transmembrane helix</keyword>
<keyword evidence="1" id="KW-0472">Membrane</keyword>
<feature type="transmembrane region" description="Helical" evidence="1">
    <location>
        <begin position="119"/>
        <end position="139"/>
    </location>
</feature>
<dbReference type="NCBIfam" id="TIGR01594">
    <property type="entry name" value="holin_lambda"/>
    <property type="match status" value="1"/>
</dbReference>
<feature type="transmembrane region" description="Helical" evidence="1">
    <location>
        <begin position="97"/>
        <end position="113"/>
    </location>
</feature>
<evidence type="ECO:0000256" key="1">
    <source>
        <dbReference type="SAM" id="Phobius"/>
    </source>
</evidence>
<dbReference type="EMBL" id="LR134405">
    <property type="protein sequence ID" value="VEH67267.1"/>
    <property type="molecule type" value="Genomic_DNA"/>
</dbReference>